<accession>A0A2U1CNE9</accession>
<evidence type="ECO:0000256" key="7">
    <source>
        <dbReference type="RuleBase" id="RU369079"/>
    </source>
</evidence>
<comment type="similarity">
    <text evidence="7">Belongs to the TRAP transporter small permease family.</text>
</comment>
<protein>
    <recommendedName>
        <fullName evidence="7">TRAP transporter small permease protein</fullName>
    </recommendedName>
</protein>
<keyword evidence="6 7" id="KW-0472">Membrane</keyword>
<keyword evidence="3" id="KW-1003">Cell membrane</keyword>
<dbReference type="RefSeq" id="WP_116518407.1">
    <property type="nucleotide sequence ID" value="NZ_JACCEX010000002.1"/>
</dbReference>
<dbReference type="STRING" id="1231391.GCA_000308195_02077"/>
<sequence length="176" mass="18511">MSALENDPGLEEGRGARRLTLVMGVLGGAALMALMLVTVVDVVGRNIIDVTVIGAYELSELAVGLIVAAGLPLVALRSDHVHIDMALPLLKGWLRSLQQPVALFATALAEGIVAWQVWVQAELATDTQRTTSMLHLPVSPVLYITAILFGVSALLTTVHALRKIAARGEASEGSAT</sequence>
<feature type="transmembrane region" description="Helical" evidence="7">
    <location>
        <begin position="101"/>
        <end position="121"/>
    </location>
</feature>
<evidence type="ECO:0000256" key="4">
    <source>
        <dbReference type="ARBA" id="ARBA00022692"/>
    </source>
</evidence>
<comment type="function">
    <text evidence="7">Part of the tripartite ATP-independent periplasmic (TRAP) transport system.</text>
</comment>
<dbReference type="Pfam" id="PF04290">
    <property type="entry name" value="DctQ"/>
    <property type="match status" value="1"/>
</dbReference>
<evidence type="ECO:0000256" key="3">
    <source>
        <dbReference type="ARBA" id="ARBA00022475"/>
    </source>
</evidence>
<evidence type="ECO:0000256" key="6">
    <source>
        <dbReference type="ARBA" id="ARBA00023136"/>
    </source>
</evidence>
<dbReference type="Proteomes" id="UP000246145">
    <property type="component" value="Unassembled WGS sequence"/>
</dbReference>
<evidence type="ECO:0000313" key="10">
    <source>
        <dbReference type="Proteomes" id="UP000246145"/>
    </source>
</evidence>
<dbReference type="InterPro" id="IPR055348">
    <property type="entry name" value="DctQ"/>
</dbReference>
<evidence type="ECO:0000259" key="8">
    <source>
        <dbReference type="Pfam" id="PF04290"/>
    </source>
</evidence>
<keyword evidence="4 7" id="KW-0812">Transmembrane</keyword>
<dbReference type="AlphaFoldDB" id="A0A2U1CNE9"/>
<comment type="subcellular location">
    <subcellularLocation>
        <location evidence="7">Cell inner membrane</location>
        <topology evidence="7">Multi-pass membrane protein</topology>
    </subcellularLocation>
    <subcellularLocation>
        <location evidence="1">Cell membrane</location>
        <topology evidence="1">Multi-pass membrane protein</topology>
    </subcellularLocation>
</comment>
<keyword evidence="7" id="KW-0997">Cell inner membrane</keyword>
<feature type="transmembrane region" description="Helical" evidence="7">
    <location>
        <begin position="141"/>
        <end position="161"/>
    </location>
</feature>
<feature type="transmembrane region" description="Helical" evidence="7">
    <location>
        <begin position="21"/>
        <end position="40"/>
    </location>
</feature>
<evidence type="ECO:0000313" key="9">
    <source>
        <dbReference type="EMBL" id="PVY62539.1"/>
    </source>
</evidence>
<keyword evidence="10" id="KW-1185">Reference proteome</keyword>
<keyword evidence="2 7" id="KW-0813">Transport</keyword>
<dbReference type="GO" id="GO:0022857">
    <property type="term" value="F:transmembrane transporter activity"/>
    <property type="evidence" value="ECO:0007669"/>
    <property type="project" value="UniProtKB-UniRule"/>
</dbReference>
<evidence type="ECO:0000256" key="5">
    <source>
        <dbReference type="ARBA" id="ARBA00022989"/>
    </source>
</evidence>
<keyword evidence="5 7" id="KW-1133">Transmembrane helix</keyword>
<dbReference type="GO" id="GO:0005886">
    <property type="term" value="C:plasma membrane"/>
    <property type="evidence" value="ECO:0007669"/>
    <property type="project" value="UniProtKB-SubCell"/>
</dbReference>
<gene>
    <name evidence="9" type="ORF">C7440_2033</name>
</gene>
<dbReference type="EMBL" id="QEKO01000002">
    <property type="protein sequence ID" value="PVY62539.1"/>
    <property type="molecule type" value="Genomic_DNA"/>
</dbReference>
<name>A0A2U1CNE9_9BURK</name>
<comment type="subunit">
    <text evidence="7">The complex comprises the extracytoplasmic solute receptor protein and the two transmembrane proteins.</text>
</comment>
<reference evidence="9 10" key="1">
    <citation type="submission" date="2018-04" db="EMBL/GenBank/DDBJ databases">
        <title>Genomic Encyclopedia of Type Strains, Phase IV (KMG-IV): sequencing the most valuable type-strain genomes for metagenomic binning, comparative biology and taxonomic classification.</title>
        <authorList>
            <person name="Goeker M."/>
        </authorList>
    </citation>
    <scope>NUCLEOTIDE SEQUENCE [LARGE SCALE GENOMIC DNA]</scope>
    <source>
        <strain evidence="9 10">DSM 10065</strain>
    </source>
</reference>
<evidence type="ECO:0000256" key="1">
    <source>
        <dbReference type="ARBA" id="ARBA00004651"/>
    </source>
</evidence>
<comment type="caution">
    <text evidence="9">The sequence shown here is derived from an EMBL/GenBank/DDBJ whole genome shotgun (WGS) entry which is preliminary data.</text>
</comment>
<feature type="domain" description="Tripartite ATP-independent periplasmic transporters DctQ component" evidence="8">
    <location>
        <begin position="34"/>
        <end position="164"/>
    </location>
</feature>
<feature type="transmembrane region" description="Helical" evidence="7">
    <location>
        <begin position="52"/>
        <end position="76"/>
    </location>
</feature>
<evidence type="ECO:0000256" key="2">
    <source>
        <dbReference type="ARBA" id="ARBA00022448"/>
    </source>
</evidence>
<dbReference type="OrthoDB" id="2877624at2"/>
<proteinExistence type="inferred from homology"/>
<organism evidence="9 10">
    <name type="scientific">Pusillimonas noertemannii</name>
    <dbReference type="NCBI Taxonomy" id="305977"/>
    <lineage>
        <taxon>Bacteria</taxon>
        <taxon>Pseudomonadati</taxon>
        <taxon>Pseudomonadota</taxon>
        <taxon>Betaproteobacteria</taxon>
        <taxon>Burkholderiales</taxon>
        <taxon>Alcaligenaceae</taxon>
        <taxon>Pusillimonas</taxon>
    </lineage>
</organism>